<name>A0A9W6GWQ5_9HYPH</name>
<feature type="domain" description="Putative restriction endonuclease" evidence="1">
    <location>
        <begin position="14"/>
        <end position="169"/>
    </location>
</feature>
<keyword evidence="3" id="KW-1185">Reference proteome</keyword>
<dbReference type="InterPro" id="IPR011335">
    <property type="entry name" value="Restrct_endonuc-II-like"/>
</dbReference>
<dbReference type="InterPro" id="IPR012296">
    <property type="entry name" value="Nuclease_put_TT1808"/>
</dbReference>
<sequence length="188" mass="20588">MGVPFLDPGPMNAEDFFAFTATRPDGEKWELIEGEPVLNASASFLHQIIARNLIVLLDRASLAGGETWAAVPGVGLRVSEISAPVPDVIIRPNDRLSAPECDDALVVFEILSPSTADRDLRWKRRAYAALPSLSQYVVVAQDAVEVVSYDRRTGFAERRFEAAEAELDVPIVGARLSLRDIYRGTGLH</sequence>
<dbReference type="CDD" id="cd06260">
    <property type="entry name" value="DUF820-like"/>
    <property type="match status" value="1"/>
</dbReference>
<dbReference type="Proteomes" id="UP001144323">
    <property type="component" value="Unassembled WGS sequence"/>
</dbReference>
<dbReference type="SUPFAM" id="SSF52980">
    <property type="entry name" value="Restriction endonuclease-like"/>
    <property type="match status" value="1"/>
</dbReference>
<dbReference type="AlphaFoldDB" id="A0A9W6GWQ5"/>
<proteinExistence type="predicted"/>
<protein>
    <recommendedName>
        <fullName evidence="1">Putative restriction endonuclease domain-containing protein</fullName>
    </recommendedName>
</protein>
<evidence type="ECO:0000313" key="2">
    <source>
        <dbReference type="EMBL" id="GLI94338.1"/>
    </source>
</evidence>
<reference evidence="2" key="1">
    <citation type="journal article" date="2023" name="Int. J. Syst. Evol. Microbiol.">
        <title>Methylocystis iwaonis sp. nov., a type II methane-oxidizing bacterium from surface soil of a rice paddy field in Japan, and emended description of the genus Methylocystis (ex Whittenbury et al. 1970) Bowman et al. 1993.</title>
        <authorList>
            <person name="Kaise H."/>
            <person name="Sawadogo J.B."/>
            <person name="Alam M.S."/>
            <person name="Ueno C."/>
            <person name="Dianou D."/>
            <person name="Shinjo R."/>
            <person name="Asakawa S."/>
        </authorList>
    </citation>
    <scope>NUCLEOTIDE SEQUENCE</scope>
    <source>
        <strain evidence="2">LMG27198</strain>
    </source>
</reference>
<comment type="caution">
    <text evidence="2">The sequence shown here is derived from an EMBL/GenBank/DDBJ whole genome shotgun (WGS) entry which is preliminary data.</text>
</comment>
<dbReference type="Gene3D" id="3.90.1570.10">
    <property type="entry name" value="tt1808, chain A"/>
    <property type="match status" value="1"/>
</dbReference>
<organism evidence="2 3">
    <name type="scientific">Methylocystis echinoides</name>
    <dbReference type="NCBI Taxonomy" id="29468"/>
    <lineage>
        <taxon>Bacteria</taxon>
        <taxon>Pseudomonadati</taxon>
        <taxon>Pseudomonadota</taxon>
        <taxon>Alphaproteobacteria</taxon>
        <taxon>Hyphomicrobiales</taxon>
        <taxon>Methylocystaceae</taxon>
        <taxon>Methylocystis</taxon>
    </lineage>
</organism>
<dbReference type="InterPro" id="IPR008538">
    <property type="entry name" value="Uma2"/>
</dbReference>
<dbReference type="PANTHER" id="PTHR36558">
    <property type="entry name" value="GLR1098 PROTEIN"/>
    <property type="match status" value="1"/>
</dbReference>
<accession>A0A9W6GWQ5</accession>
<dbReference type="RefSeq" id="WP_281804337.1">
    <property type="nucleotide sequence ID" value="NZ_BSEC01000001.1"/>
</dbReference>
<gene>
    <name evidence="2" type="ORF">LMG27198_33300</name>
</gene>
<evidence type="ECO:0000313" key="3">
    <source>
        <dbReference type="Proteomes" id="UP001144323"/>
    </source>
</evidence>
<dbReference type="Pfam" id="PF05685">
    <property type="entry name" value="Uma2"/>
    <property type="match status" value="1"/>
</dbReference>
<dbReference type="PANTHER" id="PTHR36558:SF1">
    <property type="entry name" value="RESTRICTION ENDONUCLEASE DOMAIN-CONTAINING PROTEIN-RELATED"/>
    <property type="match status" value="1"/>
</dbReference>
<dbReference type="EMBL" id="BSEC01000001">
    <property type="protein sequence ID" value="GLI94338.1"/>
    <property type="molecule type" value="Genomic_DNA"/>
</dbReference>
<evidence type="ECO:0000259" key="1">
    <source>
        <dbReference type="Pfam" id="PF05685"/>
    </source>
</evidence>